<organism evidence="1 2">
    <name type="scientific">Populus alba</name>
    <name type="common">White poplar</name>
    <dbReference type="NCBI Taxonomy" id="43335"/>
    <lineage>
        <taxon>Eukaryota</taxon>
        <taxon>Viridiplantae</taxon>
        <taxon>Streptophyta</taxon>
        <taxon>Embryophyta</taxon>
        <taxon>Tracheophyta</taxon>
        <taxon>Spermatophyta</taxon>
        <taxon>Magnoliopsida</taxon>
        <taxon>eudicotyledons</taxon>
        <taxon>Gunneridae</taxon>
        <taxon>Pentapetalae</taxon>
        <taxon>rosids</taxon>
        <taxon>fabids</taxon>
        <taxon>Malpighiales</taxon>
        <taxon>Salicaceae</taxon>
        <taxon>Saliceae</taxon>
        <taxon>Populus</taxon>
    </lineage>
</organism>
<comment type="caution">
    <text evidence="1">The sequence shown here is derived from an EMBL/GenBank/DDBJ whole genome shotgun (WGS) entry which is preliminary data.</text>
</comment>
<sequence length="91" mass="10476">MGQGALACCCYRKAIRSWWGCYDQPWSVFRDRRSAEYGKSISNMKFVTEVSKPFEQIWKIVERSMYLDGLEKSSIVVNVTNVTGEKAINNI</sequence>
<protein>
    <submittedName>
        <fullName evidence="1">Uncharacterized protein</fullName>
    </submittedName>
</protein>
<gene>
    <name evidence="1" type="ORF">D5086_010970</name>
</gene>
<proteinExistence type="predicted"/>
<evidence type="ECO:0000313" key="2">
    <source>
        <dbReference type="Proteomes" id="UP000309997"/>
    </source>
</evidence>
<evidence type="ECO:0000313" key="1">
    <source>
        <dbReference type="EMBL" id="KAL3592330.1"/>
    </source>
</evidence>
<dbReference type="Proteomes" id="UP000309997">
    <property type="component" value="Unassembled WGS sequence"/>
</dbReference>
<accession>A0ACC4CC28</accession>
<keyword evidence="2" id="KW-1185">Reference proteome</keyword>
<name>A0ACC4CC28_POPAL</name>
<dbReference type="EMBL" id="RCHU02000005">
    <property type="protein sequence ID" value="KAL3592330.1"/>
    <property type="molecule type" value="Genomic_DNA"/>
</dbReference>
<reference evidence="1 2" key="1">
    <citation type="journal article" date="2024" name="Plant Biotechnol. J.">
        <title>Genome and CRISPR/Cas9 system of a widespread forest tree (Populus alba) in the world.</title>
        <authorList>
            <person name="Liu Y.J."/>
            <person name="Jiang P.F."/>
            <person name="Han X.M."/>
            <person name="Li X.Y."/>
            <person name="Wang H.M."/>
            <person name="Wang Y.J."/>
            <person name="Wang X.X."/>
            <person name="Zeng Q.Y."/>
        </authorList>
    </citation>
    <scope>NUCLEOTIDE SEQUENCE [LARGE SCALE GENOMIC DNA]</scope>
    <source>
        <strain evidence="2">cv. PAL-ZL1</strain>
    </source>
</reference>